<evidence type="ECO:0000313" key="3">
    <source>
        <dbReference type="EMBL" id="TPV21992.1"/>
    </source>
</evidence>
<protein>
    <recommendedName>
        <fullName evidence="5">Virulence factor</fullName>
    </recommendedName>
</protein>
<organism evidence="3 4">
    <name type="scientific">Pantoea anthophila</name>
    <dbReference type="NCBI Taxonomy" id="470931"/>
    <lineage>
        <taxon>Bacteria</taxon>
        <taxon>Pseudomonadati</taxon>
        <taxon>Pseudomonadota</taxon>
        <taxon>Gammaproteobacteria</taxon>
        <taxon>Enterobacterales</taxon>
        <taxon>Erwiniaceae</taxon>
        <taxon>Pantoea</taxon>
    </lineage>
</organism>
<keyword evidence="2" id="KW-0812">Transmembrane</keyword>
<dbReference type="EMBL" id="VHIZ01000056">
    <property type="protein sequence ID" value="TPV21992.1"/>
    <property type="molecule type" value="Genomic_DNA"/>
</dbReference>
<reference evidence="3 4" key="1">
    <citation type="submission" date="2019-06" db="EMBL/GenBank/DDBJ databases">
        <title>Taxogenomics and systematics of the genus Pantoea.</title>
        <authorList>
            <person name="Tambong J.T."/>
        </authorList>
    </citation>
    <scope>NUCLEOTIDE SEQUENCE [LARGE SCALE GENOMIC DNA]</scope>
    <source>
        <strain evidence="3 4">LMG 2558</strain>
    </source>
</reference>
<feature type="transmembrane region" description="Helical" evidence="2">
    <location>
        <begin position="215"/>
        <end position="233"/>
    </location>
</feature>
<comment type="caution">
    <text evidence="3">The sequence shown here is derived from an EMBL/GenBank/DDBJ whole genome shotgun (WGS) entry which is preliminary data.</text>
</comment>
<keyword evidence="2" id="KW-0472">Membrane</keyword>
<evidence type="ECO:0000256" key="1">
    <source>
        <dbReference type="SAM" id="MobiDB-lite"/>
    </source>
</evidence>
<feature type="transmembrane region" description="Helical" evidence="2">
    <location>
        <begin position="136"/>
        <end position="152"/>
    </location>
</feature>
<proteinExistence type="predicted"/>
<feature type="region of interest" description="Disordered" evidence="1">
    <location>
        <begin position="253"/>
        <end position="276"/>
    </location>
</feature>
<dbReference type="NCBIfam" id="NF040486">
    <property type="entry name" value="SrfA_fam"/>
    <property type="match status" value="1"/>
</dbReference>
<gene>
    <name evidence="3" type="ORF">FJW00_17470</name>
</gene>
<keyword evidence="2" id="KW-1133">Transmembrane helix</keyword>
<feature type="region of interest" description="Disordered" evidence="1">
    <location>
        <begin position="289"/>
        <end position="312"/>
    </location>
</feature>
<name>A0ABY2Z298_9GAMM</name>
<evidence type="ECO:0000256" key="2">
    <source>
        <dbReference type="SAM" id="Phobius"/>
    </source>
</evidence>
<dbReference type="InterPro" id="IPR047774">
    <property type="entry name" value="SrfA-like"/>
</dbReference>
<dbReference type="RefSeq" id="WP_140925135.1">
    <property type="nucleotide sequence ID" value="NZ_CP122311.1"/>
</dbReference>
<accession>A0ABY2Z298</accession>
<dbReference type="Proteomes" id="UP000316142">
    <property type="component" value="Unassembled WGS sequence"/>
</dbReference>
<evidence type="ECO:0008006" key="5">
    <source>
        <dbReference type="Google" id="ProtNLM"/>
    </source>
</evidence>
<sequence>MRNSIQGPLLRTGNNSSFKALGETGYPVFRMAFQLREAIYRLDAGRDLARHLAVPQNDQGGDRTDWYSSFAGDVIPWSSASESERALARQQFTEFQMAVQALSERMLNTEESGAGGDRHVFAQLLKSVVNFPDDEFLYLVNGVLVITFWGFVHPTGEQKSPMHWLQPDSVPVQTPVAPIAPATQLLAQPLTRTPHPIKSIETVKHTRSRRWDWRWLLWLLLALLSLALILGLLRGCMPSLALPGLNLHSQPIKDTSANPTDKDQTPVGSGIGVPAGSVADVPTSSVAANSTSVLNPTGVVPENTPLQVDSEPVATDPIVPETHASAEAQQPVTNVEAPVTESVTNTDPYVTPAPEAAPHNSEPQWPAEQSNIVPPIQPEQGKALTLPAALPDGPAQFLNGQWRVNGGIQDKLTGRPLQLQYDFRQGNGSVSVRQSDGVICNGPAQGSMKDGALNITNPEQMKCSDNTNFIGPTIECKALNAAHTDCVGNNAGDKNFPIRMLQPHS</sequence>
<evidence type="ECO:0000313" key="4">
    <source>
        <dbReference type="Proteomes" id="UP000316142"/>
    </source>
</evidence>
<keyword evidence="4" id="KW-1185">Reference proteome</keyword>